<reference evidence="1" key="1">
    <citation type="submission" date="2018-05" db="EMBL/GenBank/DDBJ databases">
        <authorList>
            <person name="Lanie J.A."/>
            <person name="Ng W.-L."/>
            <person name="Kazmierczak K.M."/>
            <person name="Andrzejewski T.M."/>
            <person name="Davidsen T.M."/>
            <person name="Wayne K.J."/>
            <person name="Tettelin H."/>
            <person name="Glass J.I."/>
            <person name="Rusch D."/>
            <person name="Podicherti R."/>
            <person name="Tsui H.-C.T."/>
            <person name="Winkler M.E."/>
        </authorList>
    </citation>
    <scope>NUCLEOTIDE SEQUENCE</scope>
</reference>
<sequence>MKINDKEKKILDGVYGYFPQWAIKQQIKVGEFFDA</sequence>
<organism evidence="1">
    <name type="scientific">marine metagenome</name>
    <dbReference type="NCBI Taxonomy" id="408172"/>
    <lineage>
        <taxon>unclassified sequences</taxon>
        <taxon>metagenomes</taxon>
        <taxon>ecological metagenomes</taxon>
    </lineage>
</organism>
<protein>
    <submittedName>
        <fullName evidence="1">Uncharacterized protein</fullName>
    </submittedName>
</protein>
<gene>
    <name evidence="1" type="ORF">METZ01_LOCUS188522</name>
</gene>
<feature type="non-terminal residue" evidence="1">
    <location>
        <position position="35"/>
    </location>
</feature>
<proteinExistence type="predicted"/>
<evidence type="ECO:0000313" key="1">
    <source>
        <dbReference type="EMBL" id="SVB35668.1"/>
    </source>
</evidence>
<dbReference type="EMBL" id="UINC01038531">
    <property type="protein sequence ID" value="SVB35668.1"/>
    <property type="molecule type" value="Genomic_DNA"/>
</dbReference>
<accession>A0A382DB65</accession>
<name>A0A382DB65_9ZZZZ</name>
<dbReference type="AlphaFoldDB" id="A0A382DB65"/>